<feature type="compositionally biased region" description="Polar residues" evidence="1">
    <location>
        <begin position="271"/>
        <end position="285"/>
    </location>
</feature>
<gene>
    <name evidence="2" type="ORF">RR42_s1762</name>
</gene>
<reference evidence="2 3" key="1">
    <citation type="journal article" date="2015" name="Genome Announc.">
        <title>Complete Genome Sequence of Cupriavidus basilensis 4G11, Isolated from the Oak Ridge Field Research Center Site.</title>
        <authorList>
            <person name="Ray J."/>
            <person name="Waters R.J."/>
            <person name="Skerker J.M."/>
            <person name="Kuehl J.V."/>
            <person name="Price M.N."/>
            <person name="Huang J."/>
            <person name="Chakraborty R."/>
            <person name="Arkin A.P."/>
            <person name="Deutschbauer A."/>
        </authorList>
    </citation>
    <scope>NUCLEOTIDE SEQUENCE [LARGE SCALE GENOMIC DNA]</scope>
    <source>
        <strain evidence="2">4G11</strain>
    </source>
</reference>
<sequence>MSGMEDHLASSPADAPPAWLLLGRVMHERLRPARHRFVYPVFYLRCNLDRLPALRHWWFGIDRWAPLSLATRDYGPRDGSDLAAWMRRLLVEANLPADGEIWLQTFPRVFGYAFNPVSFWHCHDRAGQLRAVLAEVNNTFGASHRYLLCAPDRCAIGPDTVLTCHKALHVSPFCVVEGSYAFRLRDTGGTSFAGIDYYDATGLVIRTAIGGRCLPFSRANVLGALARQPWLTVSVMARIHWQALRLWLKNVPFRGKDPGPGAGPPGPTSFPNPSANLSQSEENKP</sequence>
<protein>
    <recommendedName>
        <fullName evidence="4">DUF1365 domain-containing protein</fullName>
    </recommendedName>
</protein>
<name>A0A0C4YLA3_9BURK</name>
<dbReference type="AlphaFoldDB" id="A0A0C4YLA3"/>
<evidence type="ECO:0000313" key="3">
    <source>
        <dbReference type="Proteomes" id="UP000031843"/>
    </source>
</evidence>
<accession>A0A0C4YLA3</accession>
<dbReference type="Proteomes" id="UP000031843">
    <property type="component" value="Chromosome secondary"/>
</dbReference>
<dbReference type="STRING" id="68895.RR42_s1762"/>
<organism evidence="2 3">
    <name type="scientific">Cupriavidus basilensis</name>
    <dbReference type="NCBI Taxonomy" id="68895"/>
    <lineage>
        <taxon>Bacteria</taxon>
        <taxon>Pseudomonadati</taxon>
        <taxon>Pseudomonadota</taxon>
        <taxon>Betaproteobacteria</taxon>
        <taxon>Burkholderiales</taxon>
        <taxon>Burkholderiaceae</taxon>
        <taxon>Cupriavidus</taxon>
    </lineage>
</organism>
<dbReference type="PANTHER" id="PTHR33973">
    <property type="entry name" value="OS07G0153300 PROTEIN"/>
    <property type="match status" value="1"/>
</dbReference>
<dbReference type="Pfam" id="PF07103">
    <property type="entry name" value="DUF1365"/>
    <property type="match status" value="1"/>
</dbReference>
<evidence type="ECO:0008006" key="4">
    <source>
        <dbReference type="Google" id="ProtNLM"/>
    </source>
</evidence>
<proteinExistence type="predicted"/>
<keyword evidence="3" id="KW-1185">Reference proteome</keyword>
<dbReference type="PANTHER" id="PTHR33973:SF4">
    <property type="entry name" value="OS07G0153300 PROTEIN"/>
    <property type="match status" value="1"/>
</dbReference>
<feature type="region of interest" description="Disordered" evidence="1">
    <location>
        <begin position="255"/>
        <end position="285"/>
    </location>
</feature>
<evidence type="ECO:0000313" key="2">
    <source>
        <dbReference type="EMBL" id="AJG23350.1"/>
    </source>
</evidence>
<dbReference type="EMBL" id="CP010537">
    <property type="protein sequence ID" value="AJG23350.1"/>
    <property type="molecule type" value="Genomic_DNA"/>
</dbReference>
<feature type="compositionally biased region" description="Pro residues" evidence="1">
    <location>
        <begin position="261"/>
        <end position="270"/>
    </location>
</feature>
<dbReference type="KEGG" id="cbw:RR42_s1762"/>
<evidence type="ECO:0000256" key="1">
    <source>
        <dbReference type="SAM" id="MobiDB-lite"/>
    </source>
</evidence>
<dbReference type="InterPro" id="IPR010775">
    <property type="entry name" value="DUF1365"/>
</dbReference>